<dbReference type="EMBL" id="DUFG01000018">
    <property type="protein sequence ID" value="HIH08507.1"/>
    <property type="molecule type" value="Genomic_DNA"/>
</dbReference>
<protein>
    <submittedName>
        <fullName evidence="2">UPF0175 family protein</fullName>
    </submittedName>
</protein>
<dbReference type="InterPro" id="IPR052264">
    <property type="entry name" value="UPF0175_domain"/>
</dbReference>
<dbReference type="PANTHER" id="PTHR37525:SF1">
    <property type="entry name" value="UPF0175 PROTEIN SSL1255"/>
    <property type="match status" value="1"/>
</dbReference>
<proteinExistence type="inferred from homology"/>
<comment type="caution">
    <text evidence="2">The sequence shown here is derived from an EMBL/GenBank/DDBJ whole genome shotgun (WGS) entry which is preliminary data.</text>
</comment>
<dbReference type="AlphaFoldDB" id="A0A7J4IXI4"/>
<gene>
    <name evidence="2" type="ORF">HA237_04000</name>
</gene>
<sequence length="98" mass="11142">MQKILSMRIDEDDLEFVKLEAKEEKADKAKIIRELIEKGRLQVSIEQYSKGKISLGKAAEKAGITISEMMDKLAELGIQNPMTKEQYLQGLKNAEEML</sequence>
<comment type="similarity">
    <text evidence="1">Belongs to the UPF0175 family.</text>
</comment>
<evidence type="ECO:0000313" key="2">
    <source>
        <dbReference type="EMBL" id="HIH08507.1"/>
    </source>
</evidence>
<dbReference type="PANTHER" id="PTHR37525">
    <property type="entry name" value="UPF0175 PROTEIN SSL1255"/>
    <property type="match status" value="1"/>
</dbReference>
<organism evidence="2 3">
    <name type="scientific">Candidatus Iainarchaeum sp</name>
    <dbReference type="NCBI Taxonomy" id="3101447"/>
    <lineage>
        <taxon>Archaea</taxon>
        <taxon>Candidatus Iainarchaeota</taxon>
        <taxon>Candidatus Iainarchaeia</taxon>
        <taxon>Candidatus Iainarchaeales</taxon>
        <taxon>Candidatus Iainarchaeaceae</taxon>
        <taxon>Candidatus Iainarchaeum</taxon>
    </lineage>
</organism>
<evidence type="ECO:0000256" key="1">
    <source>
        <dbReference type="ARBA" id="ARBA00005651"/>
    </source>
</evidence>
<evidence type="ECO:0000313" key="3">
    <source>
        <dbReference type="Proteomes" id="UP000577419"/>
    </source>
</evidence>
<dbReference type="InterPro" id="IPR005368">
    <property type="entry name" value="UPF0175"/>
</dbReference>
<reference evidence="3" key="1">
    <citation type="journal article" date="2020" name="bioRxiv">
        <title>A rank-normalized archaeal taxonomy based on genome phylogeny resolves widespread incomplete and uneven classifications.</title>
        <authorList>
            <person name="Rinke C."/>
            <person name="Chuvochina M."/>
            <person name="Mussig A.J."/>
            <person name="Chaumeil P.-A."/>
            <person name="Waite D.W."/>
            <person name="Whitman W.B."/>
            <person name="Parks D.H."/>
            <person name="Hugenholtz P."/>
        </authorList>
    </citation>
    <scope>NUCLEOTIDE SEQUENCE [LARGE SCALE GENOMIC DNA]</scope>
</reference>
<dbReference type="Pfam" id="PF03683">
    <property type="entry name" value="UPF0175"/>
    <property type="match status" value="1"/>
</dbReference>
<dbReference type="Proteomes" id="UP000577419">
    <property type="component" value="Unassembled WGS sequence"/>
</dbReference>
<accession>A0A7J4IXI4</accession>
<name>A0A7J4IXI4_9ARCH</name>